<keyword evidence="5 7" id="KW-1133">Transmembrane helix</keyword>
<dbReference type="InterPro" id="IPR002771">
    <property type="entry name" value="Multi_antbiot-R_MarC"/>
</dbReference>
<dbReference type="PANTHER" id="PTHR33508:SF1">
    <property type="entry name" value="UPF0056 MEMBRANE PROTEIN YHCE"/>
    <property type="match status" value="1"/>
</dbReference>
<evidence type="ECO:0000256" key="7">
    <source>
        <dbReference type="RuleBase" id="RU362048"/>
    </source>
</evidence>
<feature type="transmembrane region" description="Helical" evidence="7">
    <location>
        <begin position="144"/>
        <end position="165"/>
    </location>
</feature>
<proteinExistence type="inferred from homology"/>
<dbReference type="Proteomes" id="UP001138921">
    <property type="component" value="Unassembled WGS sequence"/>
</dbReference>
<feature type="transmembrane region" description="Helical" evidence="7">
    <location>
        <begin position="6"/>
        <end position="28"/>
    </location>
</feature>
<keyword evidence="3" id="KW-1003">Cell membrane</keyword>
<dbReference type="NCBIfam" id="TIGR00427">
    <property type="entry name" value="NAAT family transporter"/>
    <property type="match status" value="1"/>
</dbReference>
<accession>A0A9X1A7P0</accession>
<comment type="caution">
    <text evidence="8">The sequence shown here is derived from an EMBL/GenBank/DDBJ whole genome shotgun (WGS) entry which is preliminary data.</text>
</comment>
<name>A0A9X1A7P0_9HYPH</name>
<feature type="transmembrane region" description="Helical" evidence="7">
    <location>
        <begin position="112"/>
        <end position="138"/>
    </location>
</feature>
<dbReference type="PANTHER" id="PTHR33508">
    <property type="entry name" value="UPF0056 MEMBRANE PROTEIN YHCE"/>
    <property type="match status" value="1"/>
</dbReference>
<evidence type="ECO:0000256" key="4">
    <source>
        <dbReference type="ARBA" id="ARBA00022692"/>
    </source>
</evidence>
<evidence type="ECO:0000313" key="8">
    <source>
        <dbReference type="EMBL" id="MBT1154769.1"/>
    </source>
</evidence>
<comment type="subcellular location">
    <subcellularLocation>
        <location evidence="1 7">Cell membrane</location>
        <topology evidence="1 7">Multi-pass membrane protein</topology>
    </subcellularLocation>
</comment>
<evidence type="ECO:0000256" key="5">
    <source>
        <dbReference type="ARBA" id="ARBA00022989"/>
    </source>
</evidence>
<evidence type="ECO:0000256" key="1">
    <source>
        <dbReference type="ARBA" id="ARBA00004651"/>
    </source>
</evidence>
<feature type="transmembrane region" description="Helical" evidence="7">
    <location>
        <begin position="186"/>
        <end position="207"/>
    </location>
</feature>
<protein>
    <recommendedName>
        <fullName evidence="7">UPF0056 membrane protein</fullName>
    </recommendedName>
</protein>
<dbReference type="RefSeq" id="WP_214386208.1">
    <property type="nucleotide sequence ID" value="NZ_JAFLWW010000001.1"/>
</dbReference>
<dbReference type="AlphaFoldDB" id="A0A9X1A7P0"/>
<dbReference type="Pfam" id="PF01914">
    <property type="entry name" value="MarC"/>
    <property type="match status" value="1"/>
</dbReference>
<reference evidence="8" key="2">
    <citation type="submission" date="2021-03" db="EMBL/GenBank/DDBJ databases">
        <authorList>
            <person name="Artuso I."/>
            <person name="Turrini P."/>
            <person name="Pirolo M."/>
            <person name="Lugli G.A."/>
            <person name="Ventura M."/>
            <person name="Visca P."/>
        </authorList>
    </citation>
    <scope>NUCLEOTIDE SEQUENCE</scope>
    <source>
        <strain evidence="8">LMG 26462</strain>
    </source>
</reference>
<gene>
    <name evidence="8" type="ORF">J1C56_04115</name>
</gene>
<sequence length="209" mass="22435">MPFFDSVFNAFVTILVTIDPPGLAPLFLAVTRGMNREQRLQVSMRASIIAFIVLAVFAVAGAAILTVFGITLPAFRVAGGFLLFFIAFEMVFEKRQDRKEKISDVAITRDHIHNIAAFPLAIPLIAGPGAISATVLLSGSFQGWAGQAALVLIILACLALTYLVFILAERIDQFLGQTGRSILTRLLGVILAALAVQFVADGIKALMAM</sequence>
<organism evidence="8 9">
    <name type="scientific">Aminobacter anthyllidis</name>
    <dbReference type="NCBI Taxonomy" id="1035067"/>
    <lineage>
        <taxon>Bacteria</taxon>
        <taxon>Pseudomonadati</taxon>
        <taxon>Pseudomonadota</taxon>
        <taxon>Alphaproteobacteria</taxon>
        <taxon>Hyphomicrobiales</taxon>
        <taxon>Phyllobacteriaceae</taxon>
        <taxon>Aminobacter</taxon>
    </lineage>
</organism>
<dbReference type="EMBL" id="JAFLWW010000001">
    <property type="protein sequence ID" value="MBT1154769.1"/>
    <property type="molecule type" value="Genomic_DNA"/>
</dbReference>
<comment type="similarity">
    <text evidence="2 7">Belongs to the UPF0056 (MarC) family.</text>
</comment>
<keyword evidence="9" id="KW-1185">Reference proteome</keyword>
<reference evidence="8" key="1">
    <citation type="journal article" date="2021" name="Microorganisms">
        <title>Phylogenomic Reconstruction and Metabolic Potential of the Genus Aminobacter.</title>
        <authorList>
            <person name="Artuso I."/>
            <person name="Turrini P."/>
            <person name="Pirolo M."/>
            <person name="Lugli G.A."/>
            <person name="Ventura M."/>
            <person name="Visca P."/>
        </authorList>
    </citation>
    <scope>NUCLEOTIDE SEQUENCE</scope>
    <source>
        <strain evidence="8">LMG 26462</strain>
    </source>
</reference>
<feature type="transmembrane region" description="Helical" evidence="7">
    <location>
        <begin position="74"/>
        <end position="92"/>
    </location>
</feature>
<evidence type="ECO:0000256" key="2">
    <source>
        <dbReference type="ARBA" id="ARBA00009784"/>
    </source>
</evidence>
<keyword evidence="4 7" id="KW-0812">Transmembrane</keyword>
<keyword evidence="6 7" id="KW-0472">Membrane</keyword>
<evidence type="ECO:0000256" key="6">
    <source>
        <dbReference type="ARBA" id="ARBA00023136"/>
    </source>
</evidence>
<evidence type="ECO:0000256" key="3">
    <source>
        <dbReference type="ARBA" id="ARBA00022475"/>
    </source>
</evidence>
<feature type="transmembrane region" description="Helical" evidence="7">
    <location>
        <begin position="48"/>
        <end position="68"/>
    </location>
</feature>
<dbReference type="GO" id="GO:0005886">
    <property type="term" value="C:plasma membrane"/>
    <property type="evidence" value="ECO:0007669"/>
    <property type="project" value="UniProtKB-SubCell"/>
</dbReference>
<evidence type="ECO:0000313" key="9">
    <source>
        <dbReference type="Proteomes" id="UP001138921"/>
    </source>
</evidence>